<accession>A0A0F9NBZ6</accession>
<organism evidence="1">
    <name type="scientific">marine sediment metagenome</name>
    <dbReference type="NCBI Taxonomy" id="412755"/>
    <lineage>
        <taxon>unclassified sequences</taxon>
        <taxon>metagenomes</taxon>
        <taxon>ecological metagenomes</taxon>
    </lineage>
</organism>
<dbReference type="AlphaFoldDB" id="A0A0F9NBZ6"/>
<comment type="caution">
    <text evidence="1">The sequence shown here is derived from an EMBL/GenBank/DDBJ whole genome shotgun (WGS) entry which is preliminary data.</text>
</comment>
<proteinExistence type="predicted"/>
<dbReference type="EMBL" id="LAZR01008417">
    <property type="protein sequence ID" value="KKM78897.1"/>
    <property type="molecule type" value="Genomic_DNA"/>
</dbReference>
<name>A0A0F9NBZ6_9ZZZZ</name>
<reference evidence="1" key="1">
    <citation type="journal article" date="2015" name="Nature">
        <title>Complex archaea that bridge the gap between prokaryotes and eukaryotes.</title>
        <authorList>
            <person name="Spang A."/>
            <person name="Saw J.H."/>
            <person name="Jorgensen S.L."/>
            <person name="Zaremba-Niedzwiedzka K."/>
            <person name="Martijn J."/>
            <person name="Lind A.E."/>
            <person name="van Eijk R."/>
            <person name="Schleper C."/>
            <person name="Guy L."/>
            <person name="Ettema T.J."/>
        </authorList>
    </citation>
    <scope>NUCLEOTIDE SEQUENCE</scope>
</reference>
<gene>
    <name evidence="1" type="ORF">LCGC14_1355410</name>
</gene>
<sequence length="32" mass="3472">MFELFMAAAATIAGAAYAVVARVKLNSWTLRK</sequence>
<evidence type="ECO:0000313" key="1">
    <source>
        <dbReference type="EMBL" id="KKM78897.1"/>
    </source>
</evidence>
<protein>
    <submittedName>
        <fullName evidence="1">Uncharacterized protein</fullName>
    </submittedName>
</protein>